<dbReference type="EC" id="2.7.13.3" evidence="3"/>
<evidence type="ECO:0000256" key="13">
    <source>
        <dbReference type="SAM" id="Phobius"/>
    </source>
</evidence>
<sequence length="448" mass="51339">MKLQYQLTIAFTTLLVIIMTIAGITVYSQMLQMLIKDEQRQLEDKGELIVNFILYEDLNNSYNAQTLLRLLNAYNLQVFAYDDKTEKIVFSSITNVDQLDSFVTRYDMDDPEQPLWESGNEKYVVSIIPIISSYTTQKLVLLTPLDDLQEVRESLIGRLISIFLIGIAVAVLLSHYLTTKLVTPLTKLRYQLKKIEKRQFDQMEAISATGEIKEVEKSVVEMANELNSFIQSQRQFFQNASHELKTPLMTIQGYAEGIKDGIFEGEEAERGLNVMVEEIYRLKKIINEIILLAKLDSEENIYKEEKIEMETFMEQIMVRAVPIANERNVDITLKRVEQHTLTFDYEKMLQAIMNIVTNALRHATTKVELSVYEINKNVRIEVKDDGDGIDEELLTKLFHRFVKGENGETGLGLAIARAIVEKSGGTIFARNHADGGAVFCIQFVKYDK</sequence>
<evidence type="ECO:0000313" key="16">
    <source>
        <dbReference type="Proteomes" id="UP001595880"/>
    </source>
</evidence>
<dbReference type="RefSeq" id="WP_390198925.1">
    <property type="nucleotide sequence ID" value="NZ_JBHSDV010000002.1"/>
</dbReference>
<dbReference type="InterPro" id="IPR004358">
    <property type="entry name" value="Sig_transdc_His_kin-like_C"/>
</dbReference>
<evidence type="ECO:0000256" key="9">
    <source>
        <dbReference type="ARBA" id="ARBA00022840"/>
    </source>
</evidence>
<comment type="caution">
    <text evidence="15">The sequence shown here is derived from an EMBL/GenBank/DDBJ whole genome shotgun (WGS) entry which is preliminary data.</text>
</comment>
<evidence type="ECO:0000256" key="3">
    <source>
        <dbReference type="ARBA" id="ARBA00012438"/>
    </source>
</evidence>
<dbReference type="SMART" id="SM00388">
    <property type="entry name" value="HisKA"/>
    <property type="match status" value="1"/>
</dbReference>
<keyword evidence="8 15" id="KW-0418">Kinase</keyword>
<evidence type="ECO:0000256" key="10">
    <source>
        <dbReference type="ARBA" id="ARBA00022989"/>
    </source>
</evidence>
<feature type="transmembrane region" description="Helical" evidence="13">
    <location>
        <begin position="6"/>
        <end position="27"/>
    </location>
</feature>
<evidence type="ECO:0000256" key="6">
    <source>
        <dbReference type="ARBA" id="ARBA00022692"/>
    </source>
</evidence>
<dbReference type="Pfam" id="PF02518">
    <property type="entry name" value="HATPase_c"/>
    <property type="match status" value="1"/>
</dbReference>
<protein>
    <recommendedName>
        <fullName evidence="3">histidine kinase</fullName>
        <ecNumber evidence="3">2.7.13.3</ecNumber>
    </recommendedName>
</protein>
<organism evidence="15 16">
    <name type="scientific">Gracilibacillus marinus</name>
    <dbReference type="NCBI Taxonomy" id="630535"/>
    <lineage>
        <taxon>Bacteria</taxon>
        <taxon>Bacillati</taxon>
        <taxon>Bacillota</taxon>
        <taxon>Bacilli</taxon>
        <taxon>Bacillales</taxon>
        <taxon>Bacillaceae</taxon>
        <taxon>Gracilibacillus</taxon>
    </lineage>
</organism>
<evidence type="ECO:0000256" key="8">
    <source>
        <dbReference type="ARBA" id="ARBA00022777"/>
    </source>
</evidence>
<dbReference type="PANTHER" id="PTHR45436">
    <property type="entry name" value="SENSOR HISTIDINE KINASE YKOH"/>
    <property type="match status" value="1"/>
</dbReference>
<dbReference type="InterPro" id="IPR036890">
    <property type="entry name" value="HATPase_C_sf"/>
</dbReference>
<dbReference type="EMBL" id="JBHSDV010000002">
    <property type="protein sequence ID" value="MFC4388133.1"/>
    <property type="molecule type" value="Genomic_DNA"/>
</dbReference>
<keyword evidence="9" id="KW-0067">ATP-binding</keyword>
<dbReference type="PANTHER" id="PTHR45436:SF5">
    <property type="entry name" value="SENSOR HISTIDINE KINASE TRCS"/>
    <property type="match status" value="1"/>
</dbReference>
<evidence type="ECO:0000256" key="12">
    <source>
        <dbReference type="ARBA" id="ARBA00023136"/>
    </source>
</evidence>
<dbReference type="Gene3D" id="1.10.287.130">
    <property type="match status" value="1"/>
</dbReference>
<name>A0ABV8VUF5_9BACI</name>
<evidence type="ECO:0000259" key="14">
    <source>
        <dbReference type="PROSITE" id="PS50109"/>
    </source>
</evidence>
<dbReference type="Gene3D" id="6.10.340.10">
    <property type="match status" value="1"/>
</dbReference>
<keyword evidence="10 13" id="KW-1133">Transmembrane helix</keyword>
<keyword evidence="7" id="KW-0547">Nucleotide-binding</keyword>
<keyword evidence="11" id="KW-0902">Two-component regulatory system</keyword>
<dbReference type="InterPro" id="IPR003594">
    <property type="entry name" value="HATPase_dom"/>
</dbReference>
<evidence type="ECO:0000256" key="2">
    <source>
        <dbReference type="ARBA" id="ARBA00004370"/>
    </source>
</evidence>
<dbReference type="InterPro" id="IPR036097">
    <property type="entry name" value="HisK_dim/P_sf"/>
</dbReference>
<evidence type="ECO:0000256" key="1">
    <source>
        <dbReference type="ARBA" id="ARBA00000085"/>
    </source>
</evidence>
<dbReference type="SUPFAM" id="SSF47384">
    <property type="entry name" value="Homodimeric domain of signal transducing histidine kinase"/>
    <property type="match status" value="1"/>
</dbReference>
<evidence type="ECO:0000256" key="4">
    <source>
        <dbReference type="ARBA" id="ARBA00022553"/>
    </source>
</evidence>
<dbReference type="InterPro" id="IPR050428">
    <property type="entry name" value="TCS_sensor_his_kinase"/>
</dbReference>
<dbReference type="Gene3D" id="3.30.565.10">
    <property type="entry name" value="Histidine kinase-like ATPase, C-terminal domain"/>
    <property type="match status" value="1"/>
</dbReference>
<dbReference type="InterPro" id="IPR005467">
    <property type="entry name" value="His_kinase_dom"/>
</dbReference>
<keyword evidence="5" id="KW-0808">Transferase</keyword>
<evidence type="ECO:0000256" key="7">
    <source>
        <dbReference type="ARBA" id="ARBA00022741"/>
    </source>
</evidence>
<keyword evidence="4" id="KW-0597">Phosphoprotein</keyword>
<dbReference type="Proteomes" id="UP001595880">
    <property type="component" value="Unassembled WGS sequence"/>
</dbReference>
<keyword evidence="12 13" id="KW-0472">Membrane</keyword>
<gene>
    <name evidence="15" type="ORF">ACFOZ1_09965</name>
</gene>
<evidence type="ECO:0000256" key="5">
    <source>
        <dbReference type="ARBA" id="ARBA00022679"/>
    </source>
</evidence>
<dbReference type="PROSITE" id="PS50109">
    <property type="entry name" value="HIS_KIN"/>
    <property type="match status" value="1"/>
</dbReference>
<feature type="transmembrane region" description="Helical" evidence="13">
    <location>
        <begin position="155"/>
        <end position="177"/>
    </location>
</feature>
<feature type="domain" description="Histidine kinase" evidence="14">
    <location>
        <begin position="239"/>
        <end position="447"/>
    </location>
</feature>
<keyword evidence="16" id="KW-1185">Reference proteome</keyword>
<accession>A0ABV8VUF5</accession>
<evidence type="ECO:0000256" key="11">
    <source>
        <dbReference type="ARBA" id="ARBA00023012"/>
    </source>
</evidence>
<proteinExistence type="predicted"/>
<comment type="catalytic activity">
    <reaction evidence="1">
        <text>ATP + protein L-histidine = ADP + protein N-phospho-L-histidine.</text>
        <dbReference type="EC" id="2.7.13.3"/>
    </reaction>
</comment>
<dbReference type="SUPFAM" id="SSF55874">
    <property type="entry name" value="ATPase domain of HSP90 chaperone/DNA topoisomerase II/histidine kinase"/>
    <property type="match status" value="1"/>
</dbReference>
<dbReference type="PRINTS" id="PR00344">
    <property type="entry name" value="BCTRLSENSOR"/>
</dbReference>
<reference evidence="16" key="1">
    <citation type="journal article" date="2019" name="Int. J. Syst. Evol. Microbiol.">
        <title>The Global Catalogue of Microorganisms (GCM) 10K type strain sequencing project: providing services to taxonomists for standard genome sequencing and annotation.</title>
        <authorList>
            <consortium name="The Broad Institute Genomics Platform"/>
            <consortium name="The Broad Institute Genome Sequencing Center for Infectious Disease"/>
            <person name="Wu L."/>
            <person name="Ma J."/>
        </authorList>
    </citation>
    <scope>NUCLEOTIDE SEQUENCE [LARGE SCALE GENOMIC DNA]</scope>
    <source>
        <strain evidence="16">KACC 14058</strain>
    </source>
</reference>
<dbReference type="SMART" id="SM00387">
    <property type="entry name" value="HATPase_c"/>
    <property type="match status" value="1"/>
</dbReference>
<dbReference type="CDD" id="cd00082">
    <property type="entry name" value="HisKA"/>
    <property type="match status" value="1"/>
</dbReference>
<dbReference type="InterPro" id="IPR003661">
    <property type="entry name" value="HisK_dim/P_dom"/>
</dbReference>
<evidence type="ECO:0000313" key="15">
    <source>
        <dbReference type="EMBL" id="MFC4388133.1"/>
    </source>
</evidence>
<comment type="subcellular location">
    <subcellularLocation>
        <location evidence="2">Membrane</location>
    </subcellularLocation>
</comment>
<dbReference type="Pfam" id="PF00512">
    <property type="entry name" value="HisKA"/>
    <property type="match status" value="1"/>
</dbReference>
<dbReference type="GO" id="GO:0016301">
    <property type="term" value="F:kinase activity"/>
    <property type="evidence" value="ECO:0007669"/>
    <property type="project" value="UniProtKB-KW"/>
</dbReference>
<keyword evidence="6 13" id="KW-0812">Transmembrane</keyword>